<evidence type="ECO:0000256" key="2">
    <source>
        <dbReference type="ARBA" id="ARBA00022737"/>
    </source>
</evidence>
<proteinExistence type="predicted"/>
<organism evidence="4 5">
    <name type="scientific">Muribaculum intestinale</name>
    <dbReference type="NCBI Taxonomy" id="1796646"/>
    <lineage>
        <taxon>Bacteria</taxon>
        <taxon>Pseudomonadati</taxon>
        <taxon>Bacteroidota</taxon>
        <taxon>Bacteroidia</taxon>
        <taxon>Bacteroidales</taxon>
        <taxon>Muribaculaceae</taxon>
        <taxon>Muribaculum</taxon>
    </lineage>
</organism>
<dbReference type="EMBL" id="CP015402">
    <property type="protein sequence ID" value="ANU64319.1"/>
    <property type="molecule type" value="Genomic_DNA"/>
</dbReference>
<accession>A0A1Z2XGM2</accession>
<evidence type="ECO:0000313" key="5">
    <source>
        <dbReference type="Proteomes" id="UP000186351"/>
    </source>
</evidence>
<dbReference type="SUPFAM" id="SSF52058">
    <property type="entry name" value="L domain-like"/>
    <property type="match status" value="3"/>
</dbReference>
<dbReference type="GeneID" id="65537542"/>
<keyword evidence="3" id="KW-0732">Signal</keyword>
<keyword evidence="1" id="KW-0433">Leucine-rich repeat</keyword>
<dbReference type="InterPro" id="IPR052574">
    <property type="entry name" value="CDIRP"/>
</dbReference>
<evidence type="ECO:0008006" key="6">
    <source>
        <dbReference type="Google" id="ProtNLM"/>
    </source>
</evidence>
<gene>
    <name evidence="4" type="ORF">A4V02_11730</name>
</gene>
<dbReference type="OrthoDB" id="1099399at2"/>
<feature type="chain" id="PRO_5008529429" description="Leucine-rich repeat domain-containing protein" evidence="3">
    <location>
        <begin position="26"/>
        <end position="1215"/>
    </location>
</feature>
<dbReference type="PANTHER" id="PTHR47566">
    <property type="match status" value="1"/>
</dbReference>
<dbReference type="PROSITE" id="PS51450">
    <property type="entry name" value="LRR"/>
    <property type="match status" value="2"/>
</dbReference>
<feature type="signal peptide" evidence="3">
    <location>
        <begin position="1"/>
        <end position="25"/>
    </location>
</feature>
<dbReference type="InterPro" id="IPR001611">
    <property type="entry name" value="Leu-rich_rpt"/>
</dbReference>
<dbReference type="KEGG" id="pary:A4V02_11730"/>
<dbReference type="RefSeq" id="WP_068961601.1">
    <property type="nucleotide sequence ID" value="NZ_CAJTAP010000007.1"/>
</dbReference>
<dbReference type="GO" id="GO:0035591">
    <property type="term" value="F:signaling adaptor activity"/>
    <property type="evidence" value="ECO:0007669"/>
    <property type="project" value="TreeGrafter"/>
</dbReference>
<keyword evidence="5" id="KW-1185">Reference proteome</keyword>
<accession>A0A1B1SBZ8</accession>
<evidence type="ECO:0000313" key="4">
    <source>
        <dbReference type="EMBL" id="ANU64319.1"/>
    </source>
</evidence>
<dbReference type="InterPro" id="IPR032675">
    <property type="entry name" value="LRR_dom_sf"/>
</dbReference>
<reference evidence="5" key="1">
    <citation type="submission" date="2016-04" db="EMBL/GenBank/DDBJ databases">
        <title>Complete Genome Sequences of Twelve Strains of a Stable Defined Moderately Diverse Mouse Microbiota 2 (sDMDMm2).</title>
        <authorList>
            <person name="Uchimura Y."/>
            <person name="Wyss M."/>
            <person name="Brugiroux S."/>
            <person name="Limenitakis J.P."/>
            <person name="Stecher B."/>
            <person name="McCoy K.D."/>
            <person name="Macpherson A.J."/>
        </authorList>
    </citation>
    <scope>NUCLEOTIDE SEQUENCE [LARGE SCALE GENOMIC DNA]</scope>
    <source>
        <strain evidence="5">YL27</strain>
    </source>
</reference>
<evidence type="ECO:0000256" key="1">
    <source>
        <dbReference type="ARBA" id="ARBA00022614"/>
    </source>
</evidence>
<sequence>MRILRNVVMALSMVVSSVLTGGAAAQDTSDLGEPAITIKTNAYANLGEANVFTILIGVTEQSEYYDIDMGFGPEEFEATYATIDSEGLWHGSSIEARVSEKGEIKIYGDASKIDVIKAIGCYITDIDLSKCENLDILVLEHNELKGLDLTPNTKLSAIYLSDNPGSEETPIIIGTPKPNLQILELDIIGWLDPNFRPDYPNLKMLDLYYTRRLKSIDLSGCPLLVNLVLELTDVETLDLTPVPYLWHLNISESRIREVDFTKVPKLSELFCSHTSGTVNTDVKIESLDLTGLPELTYLSAASNNLKSLDISKNPKLRTLYIRRNDLTALDISANPNLASIDINLNRFTYSTLPADRTTFSEYFYGQKPYQVDRSYGVETAIDFTCMLRPESNTYVRVMSEPVGGTAEEVDLDAYTWENGMLTFNKTFADSVYVEFVNSELSDYTLTSSRFMVKTADEFGKPSKIVSMMVPRNTEVNFKAGISGASVDNPSKIMVDFGNGELKEFDVTSDEATTTISGTSTAYNMYIYMPENAVLSALSLDGQRLLSLDLKAATELRHLSARGCQLSTVNLAYNRCLASIDLSDNSLSTLDLAGISGSYEKTFLKKIVAANNRISNFHIVNTSGCRYLDLSNNKLEEYNLKNYDNMLHLDLSGNKIQTVNMAYLSNAEYINLSNNHISEIENMIEIPGLAELNLSGNMLTLATLPVIENAATKYVYAPQSKIVIASKAPSVALDEQNLVINGNTTEYKWVKTDGTVLVDGSDYTLKDGFTRFLTIDGDAVHCEITNGAFPAFTGENVLATTDVIPMGAPTTMIASFTVSEVGDAPVVGFRTKELSNVYIDWTSEGVDFQAYPTRSDVFVANTDVHAVVGKKAVAYTYDSPSDITVFSISGIGMSDFDGSPMTDLTMLGLYNTGLNPENMIFPEKKGIRELSITEAEISDINLAEFPSLEYLVLSNNAIENIDLSKAPALKTASLANNSISSVKLGNPQMWGLDLTRNGLSTIDVSGTPALKQLLLSGNMFAEIDLSPVASTLSALTLVGNQFTFATLPRKVDFPAMMDAYYYGNQAPVETQVINGKVDLAAQARVGDTETVYTWYYGEISVDADTGEIIGEMLSPEGDEPEYSIDNGVTTFHVNYTEPVICVMTNAEFPNLILYTNYLDISQTSGIDTIVAGTQDSIVNVYNLQGMLVRENVDRDTAVDGLAPGVYVVGGRKVVVR</sequence>
<protein>
    <recommendedName>
        <fullName evidence="6">Leucine-rich repeat domain-containing protein</fullName>
    </recommendedName>
</protein>
<dbReference type="AlphaFoldDB" id="A0A1B1SBZ8"/>
<keyword evidence="2" id="KW-0677">Repeat</keyword>
<dbReference type="Gene3D" id="3.80.10.10">
    <property type="entry name" value="Ribonuclease Inhibitor"/>
    <property type="match status" value="3"/>
</dbReference>
<evidence type="ECO:0000256" key="3">
    <source>
        <dbReference type="SAM" id="SignalP"/>
    </source>
</evidence>
<dbReference type="Proteomes" id="UP000186351">
    <property type="component" value="Chromosome"/>
</dbReference>
<dbReference type="PANTHER" id="PTHR47566:SF1">
    <property type="entry name" value="PROTEIN NUD1"/>
    <property type="match status" value="1"/>
</dbReference>
<name>A0A1B1SBZ8_9BACT</name>
<dbReference type="STRING" id="1796646.A4V02_11730"/>